<evidence type="ECO:0000256" key="1">
    <source>
        <dbReference type="PROSITE-ProRule" id="PRU00169"/>
    </source>
</evidence>
<dbReference type="SUPFAM" id="SSF52172">
    <property type="entry name" value="CheY-like"/>
    <property type="match status" value="1"/>
</dbReference>
<keyword evidence="2" id="KW-1133">Transmembrane helix</keyword>
<dbReference type="Proteomes" id="UP001183202">
    <property type="component" value="Unassembled WGS sequence"/>
</dbReference>
<dbReference type="InterPro" id="IPR001789">
    <property type="entry name" value="Sig_transdc_resp-reg_receiver"/>
</dbReference>
<keyword evidence="5" id="KW-1185">Reference proteome</keyword>
<keyword evidence="2" id="KW-0472">Membrane</keyword>
<accession>A0ABU2NJ01</accession>
<evidence type="ECO:0000313" key="4">
    <source>
        <dbReference type="EMBL" id="MDT0353680.1"/>
    </source>
</evidence>
<feature type="domain" description="Response regulatory" evidence="3">
    <location>
        <begin position="92"/>
        <end position="210"/>
    </location>
</feature>
<protein>
    <submittedName>
        <fullName evidence="4">Response regulator</fullName>
    </submittedName>
</protein>
<keyword evidence="1" id="KW-0597">Phosphoprotein</keyword>
<reference evidence="5" key="1">
    <citation type="submission" date="2023-07" db="EMBL/GenBank/DDBJ databases">
        <title>30 novel species of actinomycetes from the DSMZ collection.</title>
        <authorList>
            <person name="Nouioui I."/>
        </authorList>
    </citation>
    <scope>NUCLEOTIDE SEQUENCE [LARGE SCALE GENOMIC DNA]</scope>
    <source>
        <strain evidence="5">DSM 45834</strain>
    </source>
</reference>
<dbReference type="InterPro" id="IPR011006">
    <property type="entry name" value="CheY-like_superfamily"/>
</dbReference>
<sequence length="213" mass="23114">MPELLSSIADLAWPVVVLLGLVLFARPLAGLLRSGSEREDVTIEVGGQRVTLGKFREQQNEVVLDLRRQLDDLRRQVTGGPPDRPREKRPAAVLWVDDRPENNALFIDQLMTAGVRVDTARTTAEGLALASGRDYGAVISDMGRREDGSYRTTAGLDLARALRANGDDTPLLMFTSGRANREHGAEARAAGAQAVTSSGVDLMAFLREHGVLE</sequence>
<feature type="transmembrane region" description="Helical" evidence="2">
    <location>
        <begin position="12"/>
        <end position="29"/>
    </location>
</feature>
<evidence type="ECO:0000313" key="5">
    <source>
        <dbReference type="Proteomes" id="UP001183202"/>
    </source>
</evidence>
<dbReference type="EMBL" id="JAVREJ010000040">
    <property type="protein sequence ID" value="MDT0353680.1"/>
    <property type="molecule type" value="Genomic_DNA"/>
</dbReference>
<feature type="modified residue" description="4-aspartylphosphate" evidence="1">
    <location>
        <position position="141"/>
    </location>
</feature>
<dbReference type="Gene3D" id="3.40.50.2300">
    <property type="match status" value="1"/>
</dbReference>
<comment type="caution">
    <text evidence="4">The sequence shown here is derived from an EMBL/GenBank/DDBJ whole genome shotgun (WGS) entry which is preliminary data.</text>
</comment>
<dbReference type="RefSeq" id="WP_311560190.1">
    <property type="nucleotide sequence ID" value="NZ_JAVREJ010000040.1"/>
</dbReference>
<evidence type="ECO:0000259" key="3">
    <source>
        <dbReference type="PROSITE" id="PS50110"/>
    </source>
</evidence>
<evidence type="ECO:0000256" key="2">
    <source>
        <dbReference type="SAM" id="Phobius"/>
    </source>
</evidence>
<organism evidence="4 5">
    <name type="scientific">Pseudonocardia charpentierae</name>
    <dbReference type="NCBI Taxonomy" id="3075545"/>
    <lineage>
        <taxon>Bacteria</taxon>
        <taxon>Bacillati</taxon>
        <taxon>Actinomycetota</taxon>
        <taxon>Actinomycetes</taxon>
        <taxon>Pseudonocardiales</taxon>
        <taxon>Pseudonocardiaceae</taxon>
        <taxon>Pseudonocardia</taxon>
    </lineage>
</organism>
<dbReference type="PROSITE" id="PS50110">
    <property type="entry name" value="RESPONSE_REGULATORY"/>
    <property type="match status" value="1"/>
</dbReference>
<keyword evidence="2" id="KW-0812">Transmembrane</keyword>
<proteinExistence type="predicted"/>
<name>A0ABU2NJ01_9PSEU</name>
<gene>
    <name evidence="4" type="ORF">RM445_29740</name>
</gene>
<dbReference type="Pfam" id="PF00072">
    <property type="entry name" value="Response_reg"/>
    <property type="match status" value="1"/>
</dbReference>